<dbReference type="GO" id="GO:0050853">
    <property type="term" value="P:B cell receptor signaling pathway"/>
    <property type="evidence" value="ECO:0007669"/>
    <property type="project" value="TreeGrafter"/>
</dbReference>
<keyword evidence="3" id="KW-1185">Reference proteome</keyword>
<dbReference type="Proteomes" id="UP000694425">
    <property type="component" value="Unplaced"/>
</dbReference>
<dbReference type="AlphaFoldDB" id="A0A8C7EWZ1"/>
<dbReference type="PANTHER" id="PTHR16674">
    <property type="entry name" value="B-LYMPHOCYTE ANTIGEN CD19"/>
    <property type="match status" value="1"/>
</dbReference>
<dbReference type="PANTHER" id="PTHR16674:SF2">
    <property type="entry name" value="B-LYMPHOCYTE ANTIGEN CD19"/>
    <property type="match status" value="1"/>
</dbReference>
<reference evidence="2" key="2">
    <citation type="submission" date="2025-09" db="UniProtKB">
        <authorList>
            <consortium name="Ensembl"/>
        </authorList>
    </citation>
    <scope>IDENTIFICATION</scope>
</reference>
<dbReference type="GO" id="GO:0002322">
    <property type="term" value="P:B cell proliferation involved in immune response"/>
    <property type="evidence" value="ECO:0007669"/>
    <property type="project" value="InterPro"/>
</dbReference>
<evidence type="ECO:0000256" key="1">
    <source>
        <dbReference type="SAM" id="MobiDB-lite"/>
    </source>
</evidence>
<evidence type="ECO:0000313" key="2">
    <source>
        <dbReference type="Ensembl" id="ENSNVIP00000029741.1"/>
    </source>
</evidence>
<evidence type="ECO:0000313" key="3">
    <source>
        <dbReference type="Proteomes" id="UP000694425"/>
    </source>
</evidence>
<dbReference type="GO" id="GO:0009897">
    <property type="term" value="C:external side of plasma membrane"/>
    <property type="evidence" value="ECO:0007669"/>
    <property type="project" value="TreeGrafter"/>
</dbReference>
<name>A0A8C7EWZ1_NEOVI</name>
<dbReference type="Ensembl" id="ENSNVIT00000034460.1">
    <property type="protein sequence ID" value="ENSNVIP00000029741.1"/>
    <property type="gene ID" value="ENSNVIG00000022931.1"/>
</dbReference>
<proteinExistence type="predicted"/>
<sequence>MRGYEKELVCNPQLRSIQAQPGPNHEEDADSYENIDNPKWPDPAWGGEGHMGTWNTRLIPSARAPLNP</sequence>
<reference evidence="2" key="1">
    <citation type="submission" date="2025-08" db="UniProtKB">
        <authorList>
            <consortium name="Ensembl"/>
        </authorList>
    </citation>
    <scope>IDENTIFICATION</scope>
</reference>
<feature type="region of interest" description="Disordered" evidence="1">
    <location>
        <begin position="1"/>
        <end position="54"/>
    </location>
</feature>
<dbReference type="GO" id="GO:0050864">
    <property type="term" value="P:regulation of B cell activation"/>
    <property type="evidence" value="ECO:0007669"/>
    <property type="project" value="InterPro"/>
</dbReference>
<dbReference type="InterPro" id="IPR042341">
    <property type="entry name" value="CD19"/>
</dbReference>
<protein>
    <submittedName>
        <fullName evidence="2">Uncharacterized protein</fullName>
    </submittedName>
</protein>
<organism evidence="2 3">
    <name type="scientific">Neovison vison</name>
    <name type="common">American mink</name>
    <name type="synonym">Mustela vison</name>
    <dbReference type="NCBI Taxonomy" id="452646"/>
    <lineage>
        <taxon>Eukaryota</taxon>
        <taxon>Metazoa</taxon>
        <taxon>Chordata</taxon>
        <taxon>Craniata</taxon>
        <taxon>Vertebrata</taxon>
        <taxon>Euteleostomi</taxon>
        <taxon>Mammalia</taxon>
        <taxon>Eutheria</taxon>
        <taxon>Laurasiatheria</taxon>
        <taxon>Carnivora</taxon>
        <taxon>Caniformia</taxon>
        <taxon>Musteloidea</taxon>
        <taxon>Mustelidae</taxon>
        <taxon>Mustelinae</taxon>
        <taxon>Neogale</taxon>
    </lineage>
</organism>
<accession>A0A8C7EWZ1</accession>